<sequence length="332" mass="36676">MTPGRLEIFHCGGCPLSTSRMADDVRRGLSSAPKDLSPWPKYLYDGEGSHLFEEITRLPEYYQTRAEASILRRRAEEIVVRTGCRELVELGSGAAGEKTLLLLDALTAHNGGCAGYAPLDVSEDVLRKSGERLLREYPGLTVRGFVGDFEEPPERLLAEGPGAPRLVAFLGGTIGNLTPRRRRRFLGGLVRGFRRGDALLVGVDLVKDARTLEAAYNDRAGITARFNKNLLRVINDRLGGGFDPDLFEHRAPYVARDSRIEMWLLSRTAQRIPVKNLGLTISFAPGEGMRTEISTKFTSASARRMLEETGLRIAGFYTDEARLFGLLLAVQP</sequence>
<dbReference type="GO" id="GO:0032259">
    <property type="term" value="P:methylation"/>
    <property type="evidence" value="ECO:0007669"/>
    <property type="project" value="UniProtKB-KW"/>
</dbReference>
<keyword evidence="1 4" id="KW-0489">Methyltransferase</keyword>
<dbReference type="RefSeq" id="WP_197735513.1">
    <property type="nucleotide sequence ID" value="NZ_AP019791.1"/>
</dbReference>
<evidence type="ECO:0000256" key="2">
    <source>
        <dbReference type="ARBA" id="ARBA00022679"/>
    </source>
</evidence>
<feature type="domain" description="Histidine-specific methyltransferase SAM-dependent" evidence="3">
    <location>
        <begin position="21"/>
        <end position="329"/>
    </location>
</feature>
<dbReference type="Pfam" id="PF10017">
    <property type="entry name" value="Methyltransf_33"/>
    <property type="match status" value="1"/>
</dbReference>
<dbReference type="InterPro" id="IPR019257">
    <property type="entry name" value="MeTrfase_dom"/>
</dbReference>
<keyword evidence="5" id="KW-1185">Reference proteome</keyword>
<dbReference type="EMBL" id="AP019791">
    <property type="protein sequence ID" value="BBL81174.1"/>
    <property type="molecule type" value="Genomic_DNA"/>
</dbReference>
<dbReference type="PANTHER" id="PTHR43397:SF1">
    <property type="entry name" value="ERGOTHIONEINE BIOSYNTHESIS PROTEIN 1"/>
    <property type="match status" value="1"/>
</dbReference>
<dbReference type="InterPro" id="IPR051128">
    <property type="entry name" value="EgtD_Methyltrsf_superfamily"/>
</dbReference>
<reference evidence="4" key="1">
    <citation type="journal article" date="2019" name="Microbiol. Resour. Announc.">
        <title>Complete Genome Sequence of Rubrobacter xylanophilus Strain AA3-22, Isolated from Arima Onsen in Japan.</title>
        <authorList>
            <person name="Tomariguchi N."/>
            <person name="Miyazaki K."/>
        </authorList>
    </citation>
    <scope>NUCLEOTIDE SEQUENCE [LARGE SCALE GENOMIC DNA]</scope>
    <source>
        <strain evidence="4">AA3-22</strain>
    </source>
</reference>
<proteinExistence type="predicted"/>
<dbReference type="InterPro" id="IPR029063">
    <property type="entry name" value="SAM-dependent_MTases_sf"/>
</dbReference>
<accession>A0A510HML9</accession>
<dbReference type="PANTHER" id="PTHR43397">
    <property type="entry name" value="ERGOTHIONEINE BIOSYNTHESIS PROTEIN 1"/>
    <property type="match status" value="1"/>
</dbReference>
<gene>
    <name evidence="4" type="primary">egtD</name>
    <name evidence="4" type="ORF">RxyAA322_30280</name>
</gene>
<evidence type="ECO:0000313" key="4">
    <source>
        <dbReference type="EMBL" id="BBL81174.1"/>
    </source>
</evidence>
<dbReference type="Gene3D" id="3.40.50.150">
    <property type="entry name" value="Vaccinia Virus protein VP39"/>
    <property type="match status" value="1"/>
</dbReference>
<name>A0A510HML9_9ACTN</name>
<evidence type="ECO:0000313" key="5">
    <source>
        <dbReference type="Proteomes" id="UP000318065"/>
    </source>
</evidence>
<keyword evidence="2 4" id="KW-0808">Transferase</keyword>
<dbReference type="PIRSF" id="PIRSF018005">
    <property type="entry name" value="UCP018005"/>
    <property type="match status" value="1"/>
</dbReference>
<evidence type="ECO:0000259" key="3">
    <source>
        <dbReference type="Pfam" id="PF10017"/>
    </source>
</evidence>
<organism evidence="4 5">
    <name type="scientific">Rubrobacter xylanophilus</name>
    <dbReference type="NCBI Taxonomy" id="49319"/>
    <lineage>
        <taxon>Bacteria</taxon>
        <taxon>Bacillati</taxon>
        <taxon>Actinomycetota</taxon>
        <taxon>Rubrobacteria</taxon>
        <taxon>Rubrobacterales</taxon>
        <taxon>Rubrobacteraceae</taxon>
        <taxon>Rubrobacter</taxon>
    </lineage>
</organism>
<dbReference type="InterPro" id="IPR035094">
    <property type="entry name" value="EgtD"/>
</dbReference>
<dbReference type="AlphaFoldDB" id="A0A510HML9"/>
<dbReference type="NCBIfam" id="TIGR03438">
    <property type="entry name" value="egtD_ergothio"/>
    <property type="match status" value="1"/>
</dbReference>
<protein>
    <submittedName>
        <fullName evidence="4">Histidine N-alpha-methyltransferase</fullName>
    </submittedName>
</protein>
<dbReference type="Proteomes" id="UP000318065">
    <property type="component" value="Chromosome"/>
</dbReference>
<dbReference type="GO" id="GO:0008168">
    <property type="term" value="F:methyltransferase activity"/>
    <property type="evidence" value="ECO:0007669"/>
    <property type="project" value="UniProtKB-KW"/>
</dbReference>
<dbReference type="InterPro" id="IPR017804">
    <property type="entry name" value="MeTrfase_EgtD-like"/>
</dbReference>
<evidence type="ECO:0000256" key="1">
    <source>
        <dbReference type="ARBA" id="ARBA00022603"/>
    </source>
</evidence>